<protein>
    <submittedName>
        <fullName evidence="2">MBL fold metallo-hydrolase</fullName>
    </submittedName>
</protein>
<dbReference type="KEGG" id="slw:BRW62_04205"/>
<reference evidence="2 3" key="1">
    <citation type="submission" date="2016-11" db="EMBL/GenBank/DDBJ databases">
        <title>Complete genome sequence of thermophilic cyanobacteria strain Synechococcus sp. PCC6715.</title>
        <authorList>
            <person name="Tang J."/>
            <person name="Daroch M."/>
            <person name="Liang Y."/>
            <person name="Jiang D."/>
            <person name="Shah M."/>
        </authorList>
    </citation>
    <scope>NUCLEOTIDE SEQUENCE [LARGE SCALE GENOMIC DNA]</scope>
    <source>
        <strain evidence="2 3">PCC 6715</strain>
    </source>
</reference>
<evidence type="ECO:0000313" key="2">
    <source>
        <dbReference type="EMBL" id="ATS19499.1"/>
    </source>
</evidence>
<dbReference type="EMBL" id="CP018092">
    <property type="protein sequence ID" value="ATS19499.1"/>
    <property type="molecule type" value="Genomic_DNA"/>
</dbReference>
<dbReference type="PANTHER" id="PTHR42773">
    <property type="entry name" value="METALLO-BETA-LACTAMASE-RELATED"/>
    <property type="match status" value="1"/>
</dbReference>
<name>A0A2D2Q4Y3_PARLV</name>
<keyword evidence="3" id="KW-1185">Reference proteome</keyword>
<dbReference type="SMART" id="SM00849">
    <property type="entry name" value="Lactamase_B"/>
    <property type="match status" value="1"/>
</dbReference>
<evidence type="ECO:0000313" key="3">
    <source>
        <dbReference type="Proteomes" id="UP000231057"/>
    </source>
</evidence>
<dbReference type="SUPFAM" id="SSF56281">
    <property type="entry name" value="Metallo-hydrolase/oxidoreductase"/>
    <property type="match status" value="1"/>
</dbReference>
<dbReference type="OrthoDB" id="9802991at2"/>
<proteinExistence type="predicted"/>
<reference evidence="3" key="2">
    <citation type="journal article" date="2022" name="Front. Microbiol.">
        <title>Comparative Genomic Analysis Revealed Distinct Molecular Components and Organization of CO2-Concentrating Mechanism in Thermophilic Cyanobacteria.</title>
        <authorList>
            <person name="Tang J."/>
            <person name="Zhou H."/>
            <person name="Yao D."/>
            <person name="Riaz S."/>
            <person name="You D."/>
            <person name="Klepacz-Smolka A."/>
            <person name="Daroch M."/>
        </authorList>
    </citation>
    <scope>NUCLEOTIDE SEQUENCE [LARGE SCALE GENOMIC DNA]</scope>
    <source>
        <strain evidence="3">PCC 6715</strain>
    </source>
</reference>
<gene>
    <name evidence="2" type="ORF">BRW62_04205</name>
</gene>
<dbReference type="InterPro" id="IPR001279">
    <property type="entry name" value="Metallo-B-lactamas"/>
</dbReference>
<dbReference type="GO" id="GO:0016787">
    <property type="term" value="F:hydrolase activity"/>
    <property type="evidence" value="ECO:0007669"/>
    <property type="project" value="UniProtKB-KW"/>
</dbReference>
<keyword evidence="2" id="KW-0378">Hydrolase</keyword>
<dbReference type="Proteomes" id="UP000231057">
    <property type="component" value="Chromosome"/>
</dbReference>
<organism evidence="2 3">
    <name type="scientific">Parathermosynechococcus lividus PCC 6715</name>
    <dbReference type="NCBI Taxonomy" id="1917166"/>
    <lineage>
        <taxon>Bacteria</taxon>
        <taxon>Bacillati</taxon>
        <taxon>Cyanobacteriota</taxon>
        <taxon>Cyanophyceae</taxon>
        <taxon>Acaryochloridales</taxon>
        <taxon>Thermosynechococcaceae</taxon>
        <taxon>Parathermosynechococcus</taxon>
    </lineage>
</organism>
<sequence length="208" mass="22829">MVYAFAPNRETLGGTAYLIVEKDGNTLIDTPFWAAGTTEWLAQQGPLKRLILTHRGAIAHVREFQRTFGCEVVIHAQEAYLLPHLTVTTVQGYCALTPTLEVLWTPGHSPGSSCVYWREQGGVLFSGRHLLPSPDGDLLPLKTATTFHWPRQLRSVRTLQHFCAQRSLAYLCPGANLGFLRGAGVISNAQDILQSIPIPQGSNTVLTP</sequence>
<dbReference type="InterPro" id="IPR036866">
    <property type="entry name" value="RibonucZ/Hydroxyglut_hydro"/>
</dbReference>
<dbReference type="Gene3D" id="3.60.15.10">
    <property type="entry name" value="Ribonuclease Z/Hydroxyacylglutathione hydrolase-like"/>
    <property type="match status" value="1"/>
</dbReference>
<feature type="domain" description="Metallo-beta-lactamase" evidence="1">
    <location>
        <begin position="13"/>
        <end position="166"/>
    </location>
</feature>
<evidence type="ECO:0000259" key="1">
    <source>
        <dbReference type="SMART" id="SM00849"/>
    </source>
</evidence>
<dbReference type="PANTHER" id="PTHR42773:SF3">
    <property type="entry name" value="SLR0630 PROTEIN"/>
    <property type="match status" value="1"/>
</dbReference>
<dbReference type="AlphaFoldDB" id="A0A2D2Q4Y3"/>
<accession>A0A2D2Q4Y3</accession>